<accession>A0ABS2HSS2</accession>
<name>A0ABS2HSS2_9ACTN</name>
<evidence type="ECO:0000313" key="3">
    <source>
        <dbReference type="Proteomes" id="UP000712045"/>
    </source>
</evidence>
<gene>
    <name evidence="2" type="ORF">JS521_09575</name>
</gene>
<organism evidence="2 3">
    <name type="scientific">Streptomyces durocortorensis</name>
    <dbReference type="NCBI Taxonomy" id="2811104"/>
    <lineage>
        <taxon>Bacteria</taxon>
        <taxon>Bacillati</taxon>
        <taxon>Actinomycetota</taxon>
        <taxon>Actinomycetes</taxon>
        <taxon>Kitasatosporales</taxon>
        <taxon>Streptomycetaceae</taxon>
        <taxon>Streptomyces</taxon>
    </lineage>
</organism>
<evidence type="ECO:0000256" key="1">
    <source>
        <dbReference type="SAM" id="MobiDB-lite"/>
    </source>
</evidence>
<sequence>MNDEDAAPGEDNRAVKVALYMETLQARMDPDQYRALAHALHEAFHLLAQGREGTIGSEDDSMEFTPEMHREFATVLTMLLTGKMDQQVVDVPGSDGHSGFVLMDPEEADDPAKVQEVRDFIDQWSTEREAVDIELDGIARVSNPSAEDHGG</sequence>
<feature type="region of interest" description="Disordered" evidence="1">
    <location>
        <begin position="89"/>
        <end position="111"/>
    </location>
</feature>
<comment type="caution">
    <text evidence="2">The sequence shown here is derived from an EMBL/GenBank/DDBJ whole genome shotgun (WGS) entry which is preliminary data.</text>
</comment>
<dbReference type="Proteomes" id="UP000712045">
    <property type="component" value="Unassembled WGS sequence"/>
</dbReference>
<proteinExistence type="predicted"/>
<keyword evidence="3" id="KW-1185">Reference proteome</keyword>
<evidence type="ECO:0000313" key="2">
    <source>
        <dbReference type="EMBL" id="MBM7054109.1"/>
    </source>
</evidence>
<dbReference type="EMBL" id="JAFEUF010000032">
    <property type="protein sequence ID" value="MBM7054109.1"/>
    <property type="molecule type" value="Genomic_DNA"/>
</dbReference>
<protein>
    <submittedName>
        <fullName evidence="2">Uncharacterized protein</fullName>
    </submittedName>
</protein>
<reference evidence="2 3" key="1">
    <citation type="submission" date="2021-02" db="EMBL/GenBank/DDBJ databases">
        <title>Genome Streptomyces sp. RHZ10.</title>
        <authorList>
            <person name="Besaury L."/>
        </authorList>
    </citation>
    <scope>NUCLEOTIDE SEQUENCE [LARGE SCALE GENOMIC DNA]</scope>
    <source>
        <strain evidence="2 3">RHZ10</strain>
    </source>
</reference>